<dbReference type="GeneID" id="116563604"/>
<proteinExistence type="predicted"/>
<dbReference type="RefSeq" id="XP_032152190.1">
    <property type="nucleotide sequence ID" value="XM_032296299.1"/>
</dbReference>
<feature type="region of interest" description="Disordered" evidence="1">
    <location>
        <begin position="1"/>
        <end position="67"/>
    </location>
</feature>
<reference evidence="3" key="1">
    <citation type="submission" date="2025-08" db="UniProtKB">
        <authorList>
            <consortium name="RefSeq"/>
        </authorList>
    </citation>
    <scope>IDENTIFICATION</scope>
    <source>
        <tissue evidence="3">Blood</tissue>
    </source>
</reference>
<feature type="region of interest" description="Disordered" evidence="1">
    <location>
        <begin position="102"/>
        <end position="155"/>
    </location>
</feature>
<name>A0A6J3JCN8_SAPAP</name>
<keyword evidence="2" id="KW-1185">Reference proteome</keyword>
<feature type="compositionally biased region" description="Basic residues" evidence="1">
    <location>
        <begin position="125"/>
        <end position="138"/>
    </location>
</feature>
<sequence length="179" mass="18840">MLLRKERRKGQGERRRGWAAKGGRSGVSLGCAGPNPLPDSRPASHSQSRASPPPPCPGAFLGNPTSRCMRSEGILANSLRAQGASEPPAWASALTAAQTRMDTPIPAGSSWSRRGIPGTPPVRPSHIHTHTRTARGRTRPPATARRAARALKPPLLTSESVRLSAWLSGAAGGGTELRE</sequence>
<dbReference type="Proteomes" id="UP000504640">
    <property type="component" value="Unplaced"/>
</dbReference>
<evidence type="ECO:0000313" key="3">
    <source>
        <dbReference type="RefSeq" id="XP_032152190.1"/>
    </source>
</evidence>
<evidence type="ECO:0000256" key="1">
    <source>
        <dbReference type="SAM" id="MobiDB-lite"/>
    </source>
</evidence>
<evidence type="ECO:0000313" key="2">
    <source>
        <dbReference type="Proteomes" id="UP000504640"/>
    </source>
</evidence>
<gene>
    <name evidence="3" type="primary">LOC116563604</name>
</gene>
<protein>
    <submittedName>
        <fullName evidence="3">Uncharacterized protein LOC116563604</fullName>
    </submittedName>
</protein>
<organism evidence="2 3">
    <name type="scientific">Sapajus apella</name>
    <name type="common">Brown-capped capuchin</name>
    <name type="synonym">Cebus apella</name>
    <dbReference type="NCBI Taxonomy" id="9515"/>
    <lineage>
        <taxon>Eukaryota</taxon>
        <taxon>Metazoa</taxon>
        <taxon>Chordata</taxon>
        <taxon>Craniata</taxon>
        <taxon>Vertebrata</taxon>
        <taxon>Euteleostomi</taxon>
        <taxon>Mammalia</taxon>
        <taxon>Eutheria</taxon>
        <taxon>Euarchontoglires</taxon>
        <taxon>Primates</taxon>
        <taxon>Haplorrhini</taxon>
        <taxon>Platyrrhini</taxon>
        <taxon>Cebidae</taxon>
        <taxon>Cebinae</taxon>
        <taxon>Sapajus</taxon>
    </lineage>
</organism>
<dbReference type="AlphaFoldDB" id="A0A6J3JCN8"/>
<feature type="compositionally biased region" description="Low complexity" evidence="1">
    <location>
        <begin position="139"/>
        <end position="155"/>
    </location>
</feature>
<accession>A0A6J3JCN8</accession>